<dbReference type="EMBL" id="MLYV02000872">
    <property type="protein sequence ID" value="PSR75893.1"/>
    <property type="molecule type" value="Genomic_DNA"/>
</dbReference>
<dbReference type="Gene3D" id="1.20.1250.20">
    <property type="entry name" value="MFS general substrate transporter like domains"/>
    <property type="match status" value="1"/>
</dbReference>
<comment type="subcellular location">
    <subcellularLocation>
        <location evidence="1">Membrane</location>
        <topology evidence="1">Multi-pass membrane protein</topology>
    </subcellularLocation>
</comment>
<dbReference type="OrthoDB" id="648285at2759"/>
<dbReference type="PROSITE" id="PS50850">
    <property type="entry name" value="MFS"/>
    <property type="match status" value="1"/>
</dbReference>
<organism evidence="8 9">
    <name type="scientific">Hermanssonia centrifuga</name>
    <dbReference type="NCBI Taxonomy" id="98765"/>
    <lineage>
        <taxon>Eukaryota</taxon>
        <taxon>Fungi</taxon>
        <taxon>Dikarya</taxon>
        <taxon>Basidiomycota</taxon>
        <taxon>Agaricomycotina</taxon>
        <taxon>Agaricomycetes</taxon>
        <taxon>Polyporales</taxon>
        <taxon>Meruliaceae</taxon>
        <taxon>Hermanssonia</taxon>
    </lineage>
</organism>
<keyword evidence="4 6" id="KW-1133">Transmembrane helix</keyword>
<keyword evidence="9" id="KW-1185">Reference proteome</keyword>
<evidence type="ECO:0000256" key="5">
    <source>
        <dbReference type="ARBA" id="ARBA00023136"/>
    </source>
</evidence>
<proteinExistence type="inferred from homology"/>
<gene>
    <name evidence="8" type="ORF">PHLCEN_2v8807</name>
</gene>
<dbReference type="GO" id="GO:0005351">
    <property type="term" value="F:carbohydrate:proton symporter activity"/>
    <property type="evidence" value="ECO:0007669"/>
    <property type="project" value="TreeGrafter"/>
</dbReference>
<dbReference type="Pfam" id="PF00083">
    <property type="entry name" value="Sugar_tr"/>
    <property type="match status" value="1"/>
</dbReference>
<evidence type="ECO:0000259" key="7">
    <source>
        <dbReference type="PROSITE" id="PS50850"/>
    </source>
</evidence>
<evidence type="ECO:0000256" key="6">
    <source>
        <dbReference type="SAM" id="Phobius"/>
    </source>
</evidence>
<dbReference type="InterPro" id="IPR005828">
    <property type="entry name" value="MFS_sugar_transport-like"/>
</dbReference>
<dbReference type="InterPro" id="IPR036259">
    <property type="entry name" value="MFS_trans_sf"/>
</dbReference>
<evidence type="ECO:0000313" key="8">
    <source>
        <dbReference type="EMBL" id="PSR75893.1"/>
    </source>
</evidence>
<feature type="transmembrane region" description="Helical" evidence="6">
    <location>
        <begin position="51"/>
        <end position="67"/>
    </location>
</feature>
<dbReference type="SUPFAM" id="SSF103473">
    <property type="entry name" value="MFS general substrate transporter"/>
    <property type="match status" value="1"/>
</dbReference>
<protein>
    <recommendedName>
        <fullName evidence="7">Major facilitator superfamily (MFS) profile domain-containing protein</fullName>
    </recommendedName>
</protein>
<dbReference type="InterPro" id="IPR050360">
    <property type="entry name" value="MFS_Sugar_Transporters"/>
</dbReference>
<feature type="transmembrane region" description="Helical" evidence="6">
    <location>
        <begin position="109"/>
        <end position="128"/>
    </location>
</feature>
<dbReference type="GO" id="GO:0016020">
    <property type="term" value="C:membrane"/>
    <property type="evidence" value="ECO:0007669"/>
    <property type="project" value="UniProtKB-SubCell"/>
</dbReference>
<dbReference type="Proteomes" id="UP000186601">
    <property type="component" value="Unassembled WGS sequence"/>
</dbReference>
<feature type="domain" description="Major facilitator superfamily (MFS) profile" evidence="7">
    <location>
        <begin position="1"/>
        <end position="246"/>
    </location>
</feature>
<name>A0A2R6NTB7_9APHY</name>
<dbReference type="STRING" id="98765.A0A2R6NTB7"/>
<evidence type="ECO:0000256" key="1">
    <source>
        <dbReference type="ARBA" id="ARBA00004141"/>
    </source>
</evidence>
<feature type="transmembrane region" description="Helical" evidence="6">
    <location>
        <begin position="73"/>
        <end position="97"/>
    </location>
</feature>
<comment type="caution">
    <text evidence="8">The sequence shown here is derived from an EMBL/GenBank/DDBJ whole genome shotgun (WGS) entry which is preliminary data.</text>
</comment>
<accession>A0A2R6NTB7</accession>
<evidence type="ECO:0000313" key="9">
    <source>
        <dbReference type="Proteomes" id="UP000186601"/>
    </source>
</evidence>
<evidence type="ECO:0000256" key="4">
    <source>
        <dbReference type="ARBA" id="ARBA00022989"/>
    </source>
</evidence>
<feature type="transmembrane region" description="Helical" evidence="6">
    <location>
        <begin position="140"/>
        <end position="162"/>
    </location>
</feature>
<dbReference type="PROSITE" id="PS00217">
    <property type="entry name" value="SUGAR_TRANSPORT_2"/>
    <property type="match status" value="1"/>
</dbReference>
<dbReference type="InterPro" id="IPR020846">
    <property type="entry name" value="MFS_dom"/>
</dbReference>
<dbReference type="PANTHER" id="PTHR48022:SF73">
    <property type="entry name" value="METABOLITE TRANSPORT PROTEIN YDL199C-RELATED"/>
    <property type="match status" value="1"/>
</dbReference>
<feature type="transmembrane region" description="Helical" evidence="6">
    <location>
        <begin position="206"/>
        <end position="223"/>
    </location>
</feature>
<dbReference type="PANTHER" id="PTHR48022">
    <property type="entry name" value="PLASTIDIC GLUCOSE TRANSPORTER 4"/>
    <property type="match status" value="1"/>
</dbReference>
<keyword evidence="3 6" id="KW-0812">Transmembrane</keyword>
<evidence type="ECO:0000256" key="3">
    <source>
        <dbReference type="ARBA" id="ARBA00022692"/>
    </source>
</evidence>
<feature type="transmembrane region" description="Helical" evidence="6">
    <location>
        <begin position="229"/>
        <end position="245"/>
    </location>
</feature>
<comment type="similarity">
    <text evidence="2">Belongs to the major facilitator superfamily. Sugar transporter (TC 2.A.1.1) family.</text>
</comment>
<reference evidence="8 9" key="1">
    <citation type="submission" date="2018-02" db="EMBL/GenBank/DDBJ databases">
        <title>Genome sequence of the basidiomycete white-rot fungus Phlebia centrifuga.</title>
        <authorList>
            <person name="Granchi Z."/>
            <person name="Peng M."/>
            <person name="de Vries R.P."/>
            <person name="Hilden K."/>
            <person name="Makela M.R."/>
            <person name="Grigoriev I."/>
            <person name="Riley R."/>
        </authorList>
    </citation>
    <scope>NUCLEOTIDE SEQUENCE [LARGE SCALE GENOMIC DNA]</scope>
    <source>
        <strain evidence="8 9">FBCC195</strain>
    </source>
</reference>
<feature type="transmembrane region" description="Helical" evidence="6">
    <location>
        <begin position="20"/>
        <end position="39"/>
    </location>
</feature>
<dbReference type="InterPro" id="IPR005829">
    <property type="entry name" value="Sugar_transporter_CS"/>
</dbReference>
<keyword evidence="5 6" id="KW-0472">Membrane</keyword>
<dbReference type="AlphaFoldDB" id="A0A2R6NTB7"/>
<evidence type="ECO:0000256" key="2">
    <source>
        <dbReference type="ARBA" id="ARBA00010992"/>
    </source>
</evidence>
<sequence length="246" mass="26538">MSGVITGPHFLKFFDNPSALEVGSMVAVLEVGAFITSIAAGRIGDTLGRRGTLFIGAVIFALGGAIQTMTPGFWVMVAGRVVAGFGVGLLSTIVPIYQSEISPPNHRGALACMEFTGNVFGYACSVWIDYFCSYINSDLAWRIPLSVQCFIGALLAAGSLVMPESPRWLIDNDQDVAGMRVIADLHGGDLEDVVAKAEFQEIKERVIFEMGISLALTGWWMYIDVPETPRAVVICVIIFNAAFGYR</sequence>